<dbReference type="AlphaFoldDB" id="A0A9P6XLQ7"/>
<dbReference type="Proteomes" id="UP000716291">
    <property type="component" value="Unassembled WGS sequence"/>
</dbReference>
<dbReference type="SUPFAM" id="SSF46689">
    <property type="entry name" value="Homeodomain-like"/>
    <property type="match status" value="1"/>
</dbReference>
<comment type="caution">
    <text evidence="1">The sequence shown here is derived from an EMBL/GenBank/DDBJ whole genome shotgun (WGS) entry which is preliminary data.</text>
</comment>
<evidence type="ECO:0008006" key="3">
    <source>
        <dbReference type="Google" id="ProtNLM"/>
    </source>
</evidence>
<accession>A0A9P6XLQ7</accession>
<reference evidence="1" key="1">
    <citation type="journal article" date="2020" name="Microb. Genom.">
        <title>Genetic diversity of clinical and environmental Mucorales isolates obtained from an investigation of mucormycosis cases among solid organ transplant recipients.</title>
        <authorList>
            <person name="Nguyen M.H."/>
            <person name="Kaul D."/>
            <person name="Muto C."/>
            <person name="Cheng S.J."/>
            <person name="Richter R.A."/>
            <person name="Bruno V.M."/>
            <person name="Liu G."/>
            <person name="Beyhan S."/>
            <person name="Sundermann A.J."/>
            <person name="Mounaud S."/>
            <person name="Pasculle A.W."/>
            <person name="Nierman W.C."/>
            <person name="Driscoll E."/>
            <person name="Cumbie R."/>
            <person name="Clancy C.J."/>
            <person name="Dupont C.L."/>
        </authorList>
    </citation>
    <scope>NUCLEOTIDE SEQUENCE</scope>
    <source>
        <strain evidence="1">GL11</strain>
    </source>
</reference>
<dbReference type="InterPro" id="IPR009057">
    <property type="entry name" value="Homeodomain-like_sf"/>
</dbReference>
<organism evidence="1 2">
    <name type="scientific">Rhizopus oryzae</name>
    <name type="common">Mucormycosis agent</name>
    <name type="synonym">Rhizopus arrhizus var. delemar</name>
    <dbReference type="NCBI Taxonomy" id="64495"/>
    <lineage>
        <taxon>Eukaryota</taxon>
        <taxon>Fungi</taxon>
        <taxon>Fungi incertae sedis</taxon>
        <taxon>Mucoromycota</taxon>
        <taxon>Mucoromycotina</taxon>
        <taxon>Mucoromycetes</taxon>
        <taxon>Mucorales</taxon>
        <taxon>Mucorineae</taxon>
        <taxon>Rhizopodaceae</taxon>
        <taxon>Rhizopus</taxon>
    </lineage>
</organism>
<gene>
    <name evidence="1" type="ORF">G6F64_000017</name>
</gene>
<dbReference type="EMBL" id="JAANQT010000001">
    <property type="protein sequence ID" value="KAG1316241.1"/>
    <property type="molecule type" value="Genomic_DNA"/>
</dbReference>
<sequence length="208" mass="23997">MIEGPTERGKVALHAKDLGINPRTAMCWWKHYQETGKVDYKKLQRNPGRPNSLTTEHEQHIQQIFEDFKISKSQMNHRLRNNILISIKKPTFNPMTRSSDNNLQTRYEWFMKWKGSDLGYTKNSVFIDEAALKTAKQEKRNLAGGKEQRAGDIIIEEPTIEYIDVEESAAIENNKSAAKGTTIAHFVRSINELLDIMNMDESLMVFIL</sequence>
<keyword evidence="2" id="KW-1185">Reference proteome</keyword>
<evidence type="ECO:0000313" key="1">
    <source>
        <dbReference type="EMBL" id="KAG1316241.1"/>
    </source>
</evidence>
<name>A0A9P6XLQ7_RHIOR</name>
<proteinExistence type="predicted"/>
<protein>
    <recommendedName>
        <fullName evidence="3">Homeodomain-like DNA binding domain-containing transcription factor</fullName>
    </recommendedName>
</protein>
<evidence type="ECO:0000313" key="2">
    <source>
        <dbReference type="Proteomes" id="UP000716291"/>
    </source>
</evidence>